<accession>A0A1W6KD90</accession>
<dbReference type="Proteomes" id="UP000193100">
    <property type="component" value="Chromosome"/>
</dbReference>
<organism evidence="1 2">
    <name type="scientific">Marinobacter salarius</name>
    <dbReference type="NCBI Taxonomy" id="1420917"/>
    <lineage>
        <taxon>Bacteria</taxon>
        <taxon>Pseudomonadati</taxon>
        <taxon>Pseudomonadota</taxon>
        <taxon>Gammaproteobacteria</taxon>
        <taxon>Pseudomonadales</taxon>
        <taxon>Marinobacteraceae</taxon>
        <taxon>Marinobacter</taxon>
    </lineage>
</organism>
<reference evidence="1 2" key="1">
    <citation type="submission" date="2017-04" db="EMBL/GenBank/DDBJ databases">
        <title>Genome Sequence of Marinobacter salarius strain SMR5 Isolated from a culture of the Diatom Skeletonema marinoi.</title>
        <authorList>
            <person name="Topel M."/>
            <person name="Pinder M.I.M."/>
            <person name="Johansson O.N."/>
            <person name="Kourtchenko O."/>
            <person name="Godhe A."/>
            <person name="Clarke A.K."/>
        </authorList>
    </citation>
    <scope>NUCLEOTIDE SEQUENCE [LARGE SCALE GENOMIC DNA]</scope>
    <source>
        <strain evidence="1 2">SMR5</strain>
    </source>
</reference>
<name>A0A1W6KD90_9GAMM</name>
<proteinExistence type="predicted"/>
<protein>
    <submittedName>
        <fullName evidence="1">Uncharacterized protein</fullName>
    </submittedName>
</protein>
<dbReference type="EMBL" id="CP020931">
    <property type="protein sequence ID" value="ARM85398.1"/>
    <property type="molecule type" value="Genomic_DNA"/>
</dbReference>
<dbReference type="AlphaFoldDB" id="A0A1W6KD90"/>
<evidence type="ECO:0000313" key="2">
    <source>
        <dbReference type="Proteomes" id="UP000193100"/>
    </source>
</evidence>
<evidence type="ECO:0000313" key="1">
    <source>
        <dbReference type="EMBL" id="ARM85398.1"/>
    </source>
</evidence>
<gene>
    <name evidence="1" type="ORF">MARSALSMR5_03364</name>
</gene>
<sequence length="37" mass="4180">MRISFEGNAAEADQKLKGNRLNLLAVFRFKTEVKING</sequence>